<dbReference type="InterPro" id="IPR001387">
    <property type="entry name" value="Cro/C1-type_HTH"/>
</dbReference>
<dbReference type="Gene3D" id="1.10.260.40">
    <property type="entry name" value="lambda repressor-like DNA-binding domains"/>
    <property type="match status" value="1"/>
</dbReference>
<proteinExistence type="predicted"/>
<keyword evidence="7" id="KW-0614">Plasmid</keyword>
<keyword evidence="3" id="KW-0804">Transcription</keyword>
<name>A0A939S8V7_9BRAD</name>
<geneLocation type="plasmid" evidence="7 8">
    <name>pBb144S4a</name>
</geneLocation>
<dbReference type="EMBL" id="JAGEMI010000004">
    <property type="protein sequence ID" value="MBO1869335.1"/>
    <property type="molecule type" value="Genomic_DNA"/>
</dbReference>
<gene>
    <name evidence="7" type="ORF">J4G43_052350</name>
    <name evidence="6" type="ORF">J4G43_54210</name>
</gene>
<evidence type="ECO:0000313" key="8">
    <source>
        <dbReference type="Proteomes" id="UP000664702"/>
    </source>
</evidence>
<dbReference type="PANTHER" id="PTHR46797:SF23">
    <property type="entry name" value="HTH-TYPE TRANSCRIPTIONAL REGULATOR SUTR"/>
    <property type="match status" value="1"/>
</dbReference>
<dbReference type="PANTHER" id="PTHR46797">
    <property type="entry name" value="HTH-TYPE TRANSCRIPTIONAL REGULATOR"/>
    <property type="match status" value="1"/>
</dbReference>
<dbReference type="Pfam" id="PF01381">
    <property type="entry name" value="HTH_3"/>
    <property type="match status" value="1"/>
</dbReference>
<sequence length="109" mass="12336">MKRRNPAHTKRLLARNLRQRRLQKSWSQYDLADASRLRQALISGLEAGTVNPTLQSLDRIAIALGLELAELMMPPGKVLVDMPKREPEAPAQERLGRKTRRGLASSDRQ</sequence>
<dbReference type="SUPFAM" id="SSF47413">
    <property type="entry name" value="lambda repressor-like DNA-binding domains"/>
    <property type="match status" value="1"/>
</dbReference>
<dbReference type="KEGG" id="bban:J4G43_052350"/>
<dbReference type="InterPro" id="IPR050807">
    <property type="entry name" value="TransReg_Diox_bact_type"/>
</dbReference>
<protein>
    <submittedName>
        <fullName evidence="6">Helix-turn-helix transcriptional regulator</fullName>
    </submittedName>
</protein>
<evidence type="ECO:0000256" key="4">
    <source>
        <dbReference type="SAM" id="MobiDB-lite"/>
    </source>
</evidence>
<organism evidence="6">
    <name type="scientific">Bradyrhizobium barranii subsp. barranii</name>
    <dbReference type="NCBI Taxonomy" id="2823807"/>
    <lineage>
        <taxon>Bacteria</taxon>
        <taxon>Pseudomonadati</taxon>
        <taxon>Pseudomonadota</taxon>
        <taxon>Alphaproteobacteria</taxon>
        <taxon>Hyphomicrobiales</taxon>
        <taxon>Nitrobacteraceae</taxon>
        <taxon>Bradyrhizobium</taxon>
        <taxon>Bradyrhizobium barranii</taxon>
    </lineage>
</organism>
<dbReference type="Proteomes" id="UP000664702">
    <property type="component" value="Plasmid pBb144S4a"/>
</dbReference>
<evidence type="ECO:0000256" key="3">
    <source>
        <dbReference type="ARBA" id="ARBA00023163"/>
    </source>
</evidence>
<dbReference type="GO" id="GO:0005829">
    <property type="term" value="C:cytosol"/>
    <property type="evidence" value="ECO:0007669"/>
    <property type="project" value="TreeGrafter"/>
</dbReference>
<evidence type="ECO:0000313" key="7">
    <source>
        <dbReference type="EMBL" id="UEM18065.1"/>
    </source>
</evidence>
<keyword evidence="1" id="KW-0805">Transcription regulation</keyword>
<evidence type="ECO:0000259" key="5">
    <source>
        <dbReference type="PROSITE" id="PS50943"/>
    </source>
</evidence>
<dbReference type="CDD" id="cd00093">
    <property type="entry name" value="HTH_XRE"/>
    <property type="match status" value="1"/>
</dbReference>
<accession>A0A939S8V7</accession>
<dbReference type="GO" id="GO:0003700">
    <property type="term" value="F:DNA-binding transcription factor activity"/>
    <property type="evidence" value="ECO:0007669"/>
    <property type="project" value="TreeGrafter"/>
</dbReference>
<dbReference type="SMART" id="SM00530">
    <property type="entry name" value="HTH_XRE"/>
    <property type="match status" value="1"/>
</dbReference>
<dbReference type="PROSITE" id="PS50943">
    <property type="entry name" value="HTH_CROC1"/>
    <property type="match status" value="1"/>
</dbReference>
<dbReference type="RefSeq" id="WP_208089799.1">
    <property type="nucleotide sequence ID" value="NZ_CP086137.1"/>
</dbReference>
<dbReference type="AlphaFoldDB" id="A0A939S8V7"/>
<evidence type="ECO:0000313" key="6">
    <source>
        <dbReference type="EMBL" id="MBO1869335.1"/>
    </source>
</evidence>
<dbReference type="InterPro" id="IPR010982">
    <property type="entry name" value="Lambda_DNA-bd_dom_sf"/>
</dbReference>
<reference evidence="7 8" key="2">
    <citation type="journal article" date="2022" name="Int. J. Syst. Evol. Microbiol.">
        <title>Strains of Bradyrhizobium barranii sp. nov. associated with legumes native to Canada are symbionts of soybeans and belong to different subspecies (subsp. barranii subsp. nov. and subsp. apii subsp. nov.) and symbiovars (sv. glycinearum and sv. septentrionale).</title>
        <authorList>
            <person name="Bromfield E.S.P."/>
            <person name="Cloutier S."/>
            <person name="Wasai-Hara S."/>
            <person name="Minamisawa K."/>
        </authorList>
    </citation>
    <scope>NUCLEOTIDE SEQUENCE [LARGE SCALE GENOMIC DNA]</scope>
    <source>
        <strain evidence="8">144S4</strain>
        <plasmid evidence="7 8">pBb144S4a</plasmid>
    </source>
</reference>
<feature type="domain" description="HTH cro/C1-type" evidence="5">
    <location>
        <begin position="17"/>
        <end position="71"/>
    </location>
</feature>
<evidence type="ECO:0000256" key="1">
    <source>
        <dbReference type="ARBA" id="ARBA00023015"/>
    </source>
</evidence>
<reference evidence="6" key="1">
    <citation type="submission" date="2021-03" db="EMBL/GenBank/DDBJ databases">
        <title>Whole Genome Sequence of Bradyrhizobium sp. Strain 144S4.</title>
        <authorList>
            <person name="Bromfield E.S.P."/>
            <person name="Cloutier S."/>
        </authorList>
    </citation>
    <scope>NUCLEOTIDE SEQUENCE [LARGE SCALE GENOMIC DNA]</scope>
    <source>
        <strain evidence="6">144S4</strain>
    </source>
</reference>
<dbReference type="GO" id="GO:0003677">
    <property type="term" value="F:DNA binding"/>
    <property type="evidence" value="ECO:0007669"/>
    <property type="project" value="UniProtKB-KW"/>
</dbReference>
<keyword evidence="2" id="KW-0238">DNA-binding</keyword>
<evidence type="ECO:0000256" key="2">
    <source>
        <dbReference type="ARBA" id="ARBA00023125"/>
    </source>
</evidence>
<feature type="region of interest" description="Disordered" evidence="4">
    <location>
        <begin position="80"/>
        <end position="109"/>
    </location>
</feature>
<dbReference type="EMBL" id="CP086137">
    <property type="protein sequence ID" value="UEM18065.1"/>
    <property type="molecule type" value="Genomic_DNA"/>
</dbReference>